<dbReference type="Proteomes" id="UP000525078">
    <property type="component" value="Unassembled WGS sequence"/>
</dbReference>
<protein>
    <recommendedName>
        <fullName evidence="3">Retrotransposon Copia-like N-terminal domain-containing protein</fullName>
    </recommendedName>
</protein>
<evidence type="ECO:0008006" key="3">
    <source>
        <dbReference type="Google" id="ProtNLM"/>
    </source>
</evidence>
<sequence>MLSYSQIPQSTTTTGCVASSDVLATQLNYTQPFNTLNQHFPLKLDRKNYVLWKTMVSIGIRGHQLYGFLNGTRPCPTKFFPTPATTKGERCLGYLPTVIESNFDNKIEHQQNLSLNSNNKSTNPPVSPNANQAYTLKIYLLL</sequence>
<name>A0A7J6FH46_CANSA</name>
<accession>A0A7J6FH46</accession>
<comment type="caution">
    <text evidence="1">The sequence shown here is derived from an EMBL/GenBank/DDBJ whole genome shotgun (WGS) entry which is preliminary data.</text>
</comment>
<dbReference type="AlphaFoldDB" id="A0A7J6FH46"/>
<proteinExistence type="predicted"/>
<gene>
    <name evidence="1" type="ORF">F8388_015822</name>
</gene>
<organism evidence="1 2">
    <name type="scientific">Cannabis sativa</name>
    <name type="common">Hemp</name>
    <name type="synonym">Marijuana</name>
    <dbReference type="NCBI Taxonomy" id="3483"/>
    <lineage>
        <taxon>Eukaryota</taxon>
        <taxon>Viridiplantae</taxon>
        <taxon>Streptophyta</taxon>
        <taxon>Embryophyta</taxon>
        <taxon>Tracheophyta</taxon>
        <taxon>Spermatophyta</taxon>
        <taxon>Magnoliopsida</taxon>
        <taxon>eudicotyledons</taxon>
        <taxon>Gunneridae</taxon>
        <taxon>Pentapetalae</taxon>
        <taxon>rosids</taxon>
        <taxon>fabids</taxon>
        <taxon>Rosales</taxon>
        <taxon>Cannabaceae</taxon>
        <taxon>Cannabis</taxon>
    </lineage>
</organism>
<evidence type="ECO:0000313" key="1">
    <source>
        <dbReference type="EMBL" id="KAF4370026.1"/>
    </source>
</evidence>
<evidence type="ECO:0000313" key="2">
    <source>
        <dbReference type="Proteomes" id="UP000525078"/>
    </source>
</evidence>
<dbReference type="EMBL" id="JAATIP010000120">
    <property type="protein sequence ID" value="KAF4370026.1"/>
    <property type="molecule type" value="Genomic_DNA"/>
</dbReference>
<reference evidence="1 2" key="1">
    <citation type="journal article" date="2020" name="bioRxiv">
        <title>Sequence and annotation of 42 cannabis genomes reveals extensive copy number variation in cannabinoid synthesis and pathogen resistance genes.</title>
        <authorList>
            <person name="Mckernan K.J."/>
            <person name="Helbert Y."/>
            <person name="Kane L.T."/>
            <person name="Ebling H."/>
            <person name="Zhang L."/>
            <person name="Liu B."/>
            <person name="Eaton Z."/>
            <person name="Mclaughlin S."/>
            <person name="Kingan S."/>
            <person name="Baybayan P."/>
            <person name="Concepcion G."/>
            <person name="Jordan M."/>
            <person name="Riva A."/>
            <person name="Barbazuk W."/>
            <person name="Harkins T."/>
        </authorList>
    </citation>
    <scope>NUCLEOTIDE SEQUENCE [LARGE SCALE GENOMIC DNA]</scope>
    <source>
        <strain evidence="2">cv. Jamaican Lion 4</strain>
        <tissue evidence="1">Leaf</tissue>
    </source>
</reference>